<comment type="caution">
    <text evidence="2">The sequence shown here is derived from an EMBL/GenBank/DDBJ whole genome shotgun (WGS) entry which is preliminary data.</text>
</comment>
<keyword evidence="1" id="KW-0812">Transmembrane</keyword>
<dbReference type="RefSeq" id="WP_386093700.1">
    <property type="nucleotide sequence ID" value="NZ_JBHRXN010000036.1"/>
</dbReference>
<dbReference type="NCBIfam" id="TIGR02532">
    <property type="entry name" value="IV_pilin_GFxxxE"/>
    <property type="match status" value="1"/>
</dbReference>
<dbReference type="Gene3D" id="3.30.700.10">
    <property type="entry name" value="Glycoprotein, Type 4 Pilin"/>
    <property type="match status" value="1"/>
</dbReference>
<keyword evidence="1" id="KW-1133">Transmembrane helix</keyword>
<organism evidence="2 3">
    <name type="scientific">Vogesella facilis</name>
    <dbReference type="NCBI Taxonomy" id="1655232"/>
    <lineage>
        <taxon>Bacteria</taxon>
        <taxon>Pseudomonadati</taxon>
        <taxon>Pseudomonadota</taxon>
        <taxon>Betaproteobacteria</taxon>
        <taxon>Neisseriales</taxon>
        <taxon>Chromobacteriaceae</taxon>
        <taxon>Vogesella</taxon>
    </lineage>
</organism>
<reference evidence="3" key="1">
    <citation type="journal article" date="2019" name="Int. J. Syst. Evol. Microbiol.">
        <title>The Global Catalogue of Microorganisms (GCM) 10K type strain sequencing project: providing services to taxonomists for standard genome sequencing and annotation.</title>
        <authorList>
            <consortium name="The Broad Institute Genomics Platform"/>
            <consortium name="The Broad Institute Genome Sequencing Center for Infectious Disease"/>
            <person name="Wu L."/>
            <person name="Ma J."/>
        </authorList>
    </citation>
    <scope>NUCLEOTIDE SEQUENCE [LARGE SCALE GENOMIC DNA]</scope>
    <source>
        <strain evidence="3">KCTC 42742</strain>
    </source>
</reference>
<evidence type="ECO:0000313" key="2">
    <source>
        <dbReference type="EMBL" id="MFC3533692.1"/>
    </source>
</evidence>
<name>A0ABV7RJU3_9NEIS</name>
<dbReference type="InterPro" id="IPR045584">
    <property type="entry name" value="Pilin-like"/>
</dbReference>
<feature type="transmembrane region" description="Helical" evidence="1">
    <location>
        <begin position="12"/>
        <end position="31"/>
    </location>
</feature>
<proteinExistence type="predicted"/>
<accession>A0ABV7RJU3</accession>
<dbReference type="Pfam" id="PF07963">
    <property type="entry name" value="N_methyl"/>
    <property type="match status" value="1"/>
</dbReference>
<sequence>MTREQGFTLFEAMIVMTIVGIFAAIAIPNFNTSIKKTKIRKTADLVSQSMNYAKSYALDRNATIYFSIQANKLCLSQVSASACELRSDSLDSDVAASIKDTSSSTPASISSFSLSGVYGTPMPKDVTATVSANGFSQSINMNIIGIVSVGSLL</sequence>
<dbReference type="Proteomes" id="UP001595741">
    <property type="component" value="Unassembled WGS sequence"/>
</dbReference>
<evidence type="ECO:0000313" key="3">
    <source>
        <dbReference type="Proteomes" id="UP001595741"/>
    </source>
</evidence>
<dbReference type="InterPro" id="IPR012902">
    <property type="entry name" value="N_methyl_site"/>
</dbReference>
<evidence type="ECO:0000256" key="1">
    <source>
        <dbReference type="SAM" id="Phobius"/>
    </source>
</evidence>
<dbReference type="SUPFAM" id="SSF54523">
    <property type="entry name" value="Pili subunits"/>
    <property type="match status" value="1"/>
</dbReference>
<gene>
    <name evidence="2" type="ORF">ACFOLG_16095</name>
</gene>
<keyword evidence="1" id="KW-0472">Membrane</keyword>
<dbReference type="EMBL" id="JBHRXN010000036">
    <property type="protein sequence ID" value="MFC3533692.1"/>
    <property type="molecule type" value="Genomic_DNA"/>
</dbReference>
<keyword evidence="3" id="KW-1185">Reference proteome</keyword>
<protein>
    <submittedName>
        <fullName evidence="2">Tfp pilus assembly protein FimT/FimU</fullName>
    </submittedName>
</protein>